<dbReference type="Pfam" id="PF12706">
    <property type="entry name" value="Lactamase_B_2"/>
    <property type="match status" value="1"/>
</dbReference>
<dbReference type="SUPFAM" id="SSF56281">
    <property type="entry name" value="Metallo-hydrolase/oxidoreductase"/>
    <property type="match status" value="1"/>
</dbReference>
<dbReference type="OrthoDB" id="9794898at2"/>
<dbReference type="CDD" id="cd07716">
    <property type="entry name" value="RNaseZ_short-form-like_MBL-fold"/>
    <property type="match status" value="1"/>
</dbReference>
<evidence type="ECO:0000259" key="2">
    <source>
        <dbReference type="SMART" id="SM00849"/>
    </source>
</evidence>
<keyword evidence="1" id="KW-0862">Zinc</keyword>
<comment type="caution">
    <text evidence="3">The sequence shown here is derived from an EMBL/GenBank/DDBJ whole genome shotgun (WGS) entry which is preliminary data.</text>
</comment>
<evidence type="ECO:0000313" key="4">
    <source>
        <dbReference type="Proteomes" id="UP000010523"/>
    </source>
</evidence>
<keyword evidence="4" id="KW-1185">Reference proteome</keyword>
<sequence length="244" mass="26902">MKLTVIGCWGGYPKANEASTGYLLEHNGFHLLIDCGSGVLSKLQTMIEPETLDAVIISHYHSDHIADIGVLQHARLIQGLLGKNMDNLPIYAHSLDQQEFQKLTYKNISKGIAYNPEETLTVGPFTIRFLLTDHPVPCYAMRIEADGKSIVYTADTSFKEEFVPFAKEADVLLCECNLYKNQNGKNAGHMNSHDAGTLAKLSNVQKLVLTHLPHFGEIDQLKEEAAEMFSGNISLAGEGLTITL</sequence>
<dbReference type="GO" id="GO:0042781">
    <property type="term" value="F:3'-tRNA processing endoribonuclease activity"/>
    <property type="evidence" value="ECO:0007669"/>
    <property type="project" value="TreeGrafter"/>
</dbReference>
<dbReference type="eggNOG" id="COG1234">
    <property type="taxonomic scope" value="Bacteria"/>
</dbReference>
<evidence type="ECO:0000313" key="3">
    <source>
        <dbReference type="EMBL" id="EIJ81933.1"/>
    </source>
</evidence>
<dbReference type="Proteomes" id="UP000010523">
    <property type="component" value="Unassembled WGS sequence"/>
</dbReference>
<dbReference type="EMBL" id="AFEU01000001">
    <property type="protein sequence ID" value="EIJ81933.1"/>
    <property type="molecule type" value="Genomic_DNA"/>
</dbReference>
<dbReference type="InterPro" id="IPR036866">
    <property type="entry name" value="RibonucZ/Hydroxyglut_hydro"/>
</dbReference>
<name>I3E612_BACMT</name>
<gene>
    <name evidence="3" type="ORF">PB1_03300</name>
</gene>
<organism evidence="3 4">
    <name type="scientific">Bacillus methanolicus PB1</name>
    <dbReference type="NCBI Taxonomy" id="997296"/>
    <lineage>
        <taxon>Bacteria</taxon>
        <taxon>Bacillati</taxon>
        <taxon>Bacillota</taxon>
        <taxon>Bacilli</taxon>
        <taxon>Bacillales</taxon>
        <taxon>Bacillaceae</taxon>
        <taxon>Bacillus</taxon>
    </lineage>
</organism>
<feature type="domain" description="Metallo-beta-lactamase" evidence="2">
    <location>
        <begin position="18"/>
        <end position="211"/>
    </location>
</feature>
<evidence type="ECO:0000256" key="1">
    <source>
        <dbReference type="ARBA" id="ARBA00022833"/>
    </source>
</evidence>
<dbReference type="Gene3D" id="3.60.15.10">
    <property type="entry name" value="Ribonuclease Z/Hydroxyacylglutathione hydrolase-like"/>
    <property type="match status" value="1"/>
</dbReference>
<reference evidence="3 4" key="1">
    <citation type="journal article" date="2012" name="Appl. Environ. Microbiol.">
        <title>Genome Sequence of Thermotolerant Bacillus methanolicus: Features and Regulation Related to Methylotrophy and Production of L-Lysine and L-Glutamate from Methanol.</title>
        <authorList>
            <person name="Heggeset T.M."/>
            <person name="Krog A."/>
            <person name="Balzer S."/>
            <person name="Wentzel A."/>
            <person name="Ellingsen T.E."/>
            <person name="Brautaset T."/>
        </authorList>
    </citation>
    <scope>NUCLEOTIDE SEQUENCE [LARGE SCALE GENOMIC DNA]</scope>
    <source>
        <strain evidence="3 4">PB1</strain>
    </source>
</reference>
<dbReference type="STRING" id="997296.PB1_03300"/>
<protein>
    <submittedName>
        <fullName evidence="3">Metallo-beta-lactamase family protein</fullName>
    </submittedName>
</protein>
<accession>I3E612</accession>
<dbReference type="PANTHER" id="PTHR46018">
    <property type="entry name" value="ZINC PHOSPHODIESTERASE ELAC PROTEIN 1"/>
    <property type="match status" value="1"/>
</dbReference>
<dbReference type="AlphaFoldDB" id="I3E612"/>
<dbReference type="InterPro" id="IPR001279">
    <property type="entry name" value="Metallo-B-lactamas"/>
</dbReference>
<dbReference type="RefSeq" id="WP_003350702.1">
    <property type="nucleotide sequence ID" value="NZ_AFEU01000001.1"/>
</dbReference>
<proteinExistence type="predicted"/>
<dbReference type="PANTHER" id="PTHR46018:SF4">
    <property type="entry name" value="METALLO-HYDROLASE YHFI-RELATED"/>
    <property type="match status" value="1"/>
</dbReference>
<dbReference type="PATRIC" id="fig|997296.3.peg.724"/>
<dbReference type="SMART" id="SM00849">
    <property type="entry name" value="Lactamase_B"/>
    <property type="match status" value="1"/>
</dbReference>